<dbReference type="Pfam" id="PF13620">
    <property type="entry name" value="CarboxypepD_reg"/>
    <property type="match status" value="1"/>
</dbReference>
<evidence type="ECO:0000256" key="8">
    <source>
        <dbReference type="ARBA" id="ARBA00023077"/>
    </source>
</evidence>
<dbReference type="SUPFAM" id="SSF74653">
    <property type="entry name" value="TolA/TonB C-terminal domain"/>
    <property type="match status" value="1"/>
</dbReference>
<dbReference type="InterPro" id="IPR037066">
    <property type="entry name" value="Plug_dom_sf"/>
</dbReference>
<feature type="compositionally biased region" description="Pro residues" evidence="14">
    <location>
        <begin position="53"/>
        <end position="75"/>
    </location>
</feature>
<evidence type="ECO:0000259" key="16">
    <source>
        <dbReference type="PROSITE" id="PS52015"/>
    </source>
</evidence>
<organism evidence="17 18">
    <name type="scientific">Sorangium cellulosum</name>
    <name type="common">Polyangium cellulosum</name>
    <dbReference type="NCBI Taxonomy" id="56"/>
    <lineage>
        <taxon>Bacteria</taxon>
        <taxon>Pseudomonadati</taxon>
        <taxon>Myxococcota</taxon>
        <taxon>Polyangia</taxon>
        <taxon>Polyangiales</taxon>
        <taxon>Polyangiaceae</taxon>
        <taxon>Sorangium</taxon>
    </lineage>
</organism>
<dbReference type="Gene3D" id="2.40.170.20">
    <property type="entry name" value="TonB-dependent receptor, beta-barrel domain"/>
    <property type="match status" value="1"/>
</dbReference>
<dbReference type="GO" id="GO:0015344">
    <property type="term" value="F:siderophore uptake transmembrane transporter activity"/>
    <property type="evidence" value="ECO:0007669"/>
    <property type="project" value="TreeGrafter"/>
</dbReference>
<dbReference type="Gene3D" id="2.170.130.10">
    <property type="entry name" value="TonB-dependent receptor, plug domain"/>
    <property type="match status" value="1"/>
</dbReference>
<dbReference type="Pfam" id="PF07715">
    <property type="entry name" value="Plug"/>
    <property type="match status" value="1"/>
</dbReference>
<protein>
    <submittedName>
        <fullName evidence="17">Ligand-gated channel protein</fullName>
    </submittedName>
</protein>
<reference evidence="17 18" key="1">
    <citation type="submission" date="2015-09" db="EMBL/GenBank/DDBJ databases">
        <title>Sorangium comparison.</title>
        <authorList>
            <person name="Zaburannyi N."/>
            <person name="Bunk B."/>
            <person name="Overmann J."/>
            <person name="Mueller R."/>
        </authorList>
    </citation>
    <scope>NUCLEOTIDE SEQUENCE [LARGE SCALE GENOMIC DNA]</scope>
    <source>
        <strain evidence="17 18">So ce26</strain>
    </source>
</reference>
<feature type="domain" description="TonB C-terminal" evidence="16">
    <location>
        <begin position="97"/>
        <end position="193"/>
    </location>
</feature>
<evidence type="ECO:0000313" key="18">
    <source>
        <dbReference type="Proteomes" id="UP000238348"/>
    </source>
</evidence>
<evidence type="ECO:0000256" key="7">
    <source>
        <dbReference type="ARBA" id="ARBA00022989"/>
    </source>
</evidence>
<dbReference type="GO" id="GO:0031992">
    <property type="term" value="F:energy transducer activity"/>
    <property type="evidence" value="ECO:0007669"/>
    <property type="project" value="InterPro"/>
</dbReference>
<keyword evidence="9 12" id="KW-0472">Membrane</keyword>
<evidence type="ECO:0000256" key="3">
    <source>
        <dbReference type="ARBA" id="ARBA00022448"/>
    </source>
</evidence>
<dbReference type="NCBIfam" id="TIGR01352">
    <property type="entry name" value="tonB_Cterm"/>
    <property type="match status" value="1"/>
</dbReference>
<evidence type="ECO:0000256" key="10">
    <source>
        <dbReference type="ARBA" id="ARBA00023170"/>
    </source>
</evidence>
<feature type="region of interest" description="Disordered" evidence="14">
    <location>
        <begin position="42"/>
        <end position="120"/>
    </location>
</feature>
<evidence type="ECO:0000256" key="13">
    <source>
        <dbReference type="RuleBase" id="RU003357"/>
    </source>
</evidence>
<dbReference type="PROSITE" id="PS52016">
    <property type="entry name" value="TONB_DEPENDENT_REC_3"/>
    <property type="match status" value="1"/>
</dbReference>
<dbReference type="Pfam" id="PF03544">
    <property type="entry name" value="TonB_C"/>
    <property type="match status" value="1"/>
</dbReference>
<keyword evidence="7" id="KW-1133">Transmembrane helix</keyword>
<evidence type="ECO:0000256" key="6">
    <source>
        <dbReference type="ARBA" id="ARBA00022729"/>
    </source>
</evidence>
<evidence type="ECO:0000256" key="14">
    <source>
        <dbReference type="SAM" id="MobiDB-lite"/>
    </source>
</evidence>
<feature type="chain" id="PRO_5014862659" evidence="15">
    <location>
        <begin position="49"/>
        <end position="950"/>
    </location>
</feature>
<dbReference type="InterPro" id="IPR000531">
    <property type="entry name" value="Beta-barrel_TonB"/>
</dbReference>
<feature type="region of interest" description="Disordered" evidence="14">
    <location>
        <begin position="1"/>
        <end position="30"/>
    </location>
</feature>
<dbReference type="Gene3D" id="2.60.40.1120">
    <property type="entry name" value="Carboxypeptidase-like, regulatory domain"/>
    <property type="match status" value="1"/>
</dbReference>
<evidence type="ECO:0000256" key="15">
    <source>
        <dbReference type="SAM" id="SignalP"/>
    </source>
</evidence>
<dbReference type="InterPro" id="IPR008969">
    <property type="entry name" value="CarboxyPept-like_regulatory"/>
</dbReference>
<dbReference type="PROSITE" id="PS52015">
    <property type="entry name" value="TONB_CTD"/>
    <property type="match status" value="1"/>
</dbReference>
<keyword evidence="4 12" id="KW-1134">Transmembrane beta strand</keyword>
<name>A0A2L0EQ90_SORCE</name>
<dbReference type="PANTHER" id="PTHR30069:SF29">
    <property type="entry name" value="HEMOGLOBIN AND HEMOGLOBIN-HAPTOGLOBIN-BINDING PROTEIN 1-RELATED"/>
    <property type="match status" value="1"/>
</dbReference>
<feature type="signal peptide" evidence="15">
    <location>
        <begin position="1"/>
        <end position="48"/>
    </location>
</feature>
<dbReference type="InterPro" id="IPR037682">
    <property type="entry name" value="TonB_C"/>
</dbReference>
<keyword evidence="5 12" id="KW-0812">Transmembrane</keyword>
<keyword evidence="8 13" id="KW-0798">TonB box</keyword>
<dbReference type="SUPFAM" id="SSF49464">
    <property type="entry name" value="Carboxypeptidase regulatory domain-like"/>
    <property type="match status" value="1"/>
</dbReference>
<dbReference type="SUPFAM" id="SSF56935">
    <property type="entry name" value="Porins"/>
    <property type="match status" value="1"/>
</dbReference>
<dbReference type="Pfam" id="PF00593">
    <property type="entry name" value="TonB_dep_Rec_b-barrel"/>
    <property type="match status" value="1"/>
</dbReference>
<dbReference type="InterPro" id="IPR039426">
    <property type="entry name" value="TonB-dep_rcpt-like"/>
</dbReference>
<dbReference type="Proteomes" id="UP000238348">
    <property type="component" value="Chromosome"/>
</dbReference>
<keyword evidence="6 15" id="KW-0732">Signal</keyword>
<dbReference type="InterPro" id="IPR003538">
    <property type="entry name" value="TonB"/>
</dbReference>
<evidence type="ECO:0000256" key="2">
    <source>
        <dbReference type="ARBA" id="ARBA00004571"/>
    </source>
</evidence>
<keyword evidence="10" id="KW-0675">Receptor</keyword>
<gene>
    <name evidence="17" type="ORF">SOCE26_028440</name>
</gene>
<dbReference type="Gene3D" id="3.30.1150.10">
    <property type="match status" value="1"/>
</dbReference>
<accession>A0A2L0EQ90</accession>
<dbReference type="EMBL" id="CP012673">
    <property type="protein sequence ID" value="AUX41432.1"/>
    <property type="molecule type" value="Genomic_DNA"/>
</dbReference>
<dbReference type="InterPro" id="IPR036942">
    <property type="entry name" value="Beta-barrel_TonB_sf"/>
</dbReference>
<dbReference type="PRINTS" id="PR01374">
    <property type="entry name" value="TONBPROTEIN"/>
</dbReference>
<dbReference type="InterPro" id="IPR006260">
    <property type="entry name" value="TonB/TolA_C"/>
</dbReference>
<proteinExistence type="inferred from homology"/>
<dbReference type="InterPro" id="IPR012910">
    <property type="entry name" value="Plug_dom"/>
</dbReference>
<keyword evidence="3 12" id="KW-0813">Transport</keyword>
<comment type="similarity">
    <text evidence="12 13">Belongs to the TonB-dependent receptor family.</text>
</comment>
<comment type="subcellular location">
    <subcellularLocation>
        <location evidence="2 12">Cell outer membrane</location>
        <topology evidence="2 12">Multi-pass membrane protein</topology>
    </subcellularLocation>
    <subcellularLocation>
        <location evidence="1">Membrane</location>
        <topology evidence="1">Single-pass membrane protein</topology>
    </subcellularLocation>
</comment>
<sequence>MTRCELVVTPTPAPVRLDGSTPPRARRRASAALAALLAAALSPAPARAQQPPQGSPAPPQAPPGQAAPPAPPGPTGVPRGADGALVQPADAAPAPAGRATPPRALNYTPPEYPKEAEQQGIEGSVTLQLDIDRSGRVKQAVVVESGGHGFDESAVAAAQKLEFEPARRADGTPAAARILYRYSFTLKPAAPPPDAAGAAMPAENLRGTVLASGGDVPLAGATVSVARTGGAAPAAAAPELTTDESGAFRFVDLPPGRYQVTIEAPGFEPLSVEEDIAAGEQLEVKYRLLPRGEGLEVTVRGDRPPREVTKRTLEQREINRIPGTNGDALRSLQNLPGVARPPSIAGLLIVRGSGPQDTQTFIDGTQVPLVYHFGGLSSVVPTEMLEKIDFYPGNFSAKYGRVQGGIVDVALRSPKADGEYHGLAQMDLIDARLLLEGPVPFLENVRFAVAGRRSYIGESFGPVLEAAGAGVTQAPVYYDYQALLEAEPTPSSRLRLAFFGSDDALELLLSDPVPNEPALSGNVGVHTAFQRLQVRYDHELTDRDRLEGVVAIGRDDADFGVGPIYFQIDLRTLSGRLEYSRRLSKGATFNTGLDMSTGLYTVSFRGPAPNRPGEPRNQPFSTRTLQEVSREGSFFFPAAYAELELAPSARAKLVPGLRLDYQDLNQQVTVSPRVNGRVDVAHGFPRTTVKGGVGVFHQPPQFNEVIPPLGNPDLRSTRALHYAVGVEQELTRNIEASAEGFYKQLDDLVVGLDEASTVQLQYRNAGSGRVIGGEFLLKYKPDDRFFGWAAYTLSRSTRVPGPGEAERLVSFDQTHILTVLGSYRLGDGWEFGARFRLVSGNLVTPNVCNVYEQTCDPYRTNALFHAPTGTYTPIPFSGTNTERLPAFHQLDLRLDKTWAWKRFRLSAYLDVQNVYNNTNSEAIQYNFNYTARQYVTGLPVLPSFGLRGEF</sequence>
<dbReference type="GO" id="GO:0030288">
    <property type="term" value="C:outer membrane-bounded periplasmic space"/>
    <property type="evidence" value="ECO:0007669"/>
    <property type="project" value="InterPro"/>
</dbReference>
<evidence type="ECO:0000256" key="12">
    <source>
        <dbReference type="PROSITE-ProRule" id="PRU01360"/>
    </source>
</evidence>
<feature type="compositionally biased region" description="Low complexity" evidence="14">
    <location>
        <begin position="42"/>
        <end position="52"/>
    </location>
</feature>
<feature type="compositionally biased region" description="Low complexity" evidence="14">
    <location>
        <begin position="88"/>
        <end position="104"/>
    </location>
</feature>
<evidence type="ECO:0000256" key="1">
    <source>
        <dbReference type="ARBA" id="ARBA00004167"/>
    </source>
</evidence>
<dbReference type="PANTHER" id="PTHR30069">
    <property type="entry name" value="TONB-DEPENDENT OUTER MEMBRANE RECEPTOR"/>
    <property type="match status" value="1"/>
</dbReference>
<keyword evidence="11 12" id="KW-0998">Cell outer membrane</keyword>
<dbReference type="GO" id="GO:0044718">
    <property type="term" value="P:siderophore transmembrane transport"/>
    <property type="evidence" value="ECO:0007669"/>
    <property type="project" value="TreeGrafter"/>
</dbReference>
<dbReference type="RefSeq" id="WP_234023653.1">
    <property type="nucleotide sequence ID" value="NZ_CP012673.1"/>
</dbReference>
<evidence type="ECO:0000256" key="9">
    <source>
        <dbReference type="ARBA" id="ARBA00023136"/>
    </source>
</evidence>
<evidence type="ECO:0000313" key="17">
    <source>
        <dbReference type="EMBL" id="AUX41432.1"/>
    </source>
</evidence>
<evidence type="ECO:0000256" key="11">
    <source>
        <dbReference type="ARBA" id="ARBA00023237"/>
    </source>
</evidence>
<dbReference type="AlphaFoldDB" id="A0A2L0EQ90"/>
<evidence type="ECO:0000256" key="5">
    <source>
        <dbReference type="ARBA" id="ARBA00022692"/>
    </source>
</evidence>
<evidence type="ECO:0000256" key="4">
    <source>
        <dbReference type="ARBA" id="ARBA00022452"/>
    </source>
</evidence>
<dbReference type="GO" id="GO:0009279">
    <property type="term" value="C:cell outer membrane"/>
    <property type="evidence" value="ECO:0007669"/>
    <property type="project" value="UniProtKB-SubCell"/>
</dbReference>